<reference evidence="1" key="1">
    <citation type="journal article" date="2023" name="Mol. Phylogenet. Evol.">
        <title>Genome-scale phylogeny and comparative genomics of the fungal order Sordariales.</title>
        <authorList>
            <person name="Hensen N."/>
            <person name="Bonometti L."/>
            <person name="Westerberg I."/>
            <person name="Brannstrom I.O."/>
            <person name="Guillou S."/>
            <person name="Cros-Aarteil S."/>
            <person name="Calhoun S."/>
            <person name="Haridas S."/>
            <person name="Kuo A."/>
            <person name="Mondo S."/>
            <person name="Pangilinan J."/>
            <person name="Riley R."/>
            <person name="LaButti K."/>
            <person name="Andreopoulos B."/>
            <person name="Lipzen A."/>
            <person name="Chen C."/>
            <person name="Yan M."/>
            <person name="Daum C."/>
            <person name="Ng V."/>
            <person name="Clum A."/>
            <person name="Steindorff A."/>
            <person name="Ohm R.A."/>
            <person name="Martin F."/>
            <person name="Silar P."/>
            <person name="Natvig D.O."/>
            <person name="Lalanne C."/>
            <person name="Gautier V."/>
            <person name="Ament-Velasquez S.L."/>
            <person name="Kruys A."/>
            <person name="Hutchinson M.I."/>
            <person name="Powell A.J."/>
            <person name="Barry K."/>
            <person name="Miller A.N."/>
            <person name="Grigoriev I.V."/>
            <person name="Debuchy R."/>
            <person name="Gladieux P."/>
            <person name="Hiltunen Thoren M."/>
            <person name="Johannesson H."/>
        </authorList>
    </citation>
    <scope>NUCLEOTIDE SEQUENCE</scope>
    <source>
        <strain evidence="1">CBS 333.67</strain>
    </source>
</reference>
<dbReference type="AlphaFoldDB" id="A0AAJ0GP53"/>
<proteinExistence type="predicted"/>
<name>A0AAJ0GP53_9PEZI</name>
<sequence>MAAAPSFRTISPSVRLPLHRPVATSRTLPNQISSSSYYFSTTRAALSGSTGPNGNPSSSYPTFSLKRISPNPRVRMAVGAGLALLAVAEGYAIMEFWPKITGRDNNNKRQGSPE</sequence>
<evidence type="ECO:0000313" key="2">
    <source>
        <dbReference type="Proteomes" id="UP001273166"/>
    </source>
</evidence>
<comment type="caution">
    <text evidence="1">The sequence shown here is derived from an EMBL/GenBank/DDBJ whole genome shotgun (WGS) entry which is preliminary data.</text>
</comment>
<dbReference type="EMBL" id="JAUDZG010000006">
    <property type="protein sequence ID" value="KAK3303355.1"/>
    <property type="molecule type" value="Genomic_DNA"/>
</dbReference>
<dbReference type="GeneID" id="87885961"/>
<reference evidence="1" key="2">
    <citation type="submission" date="2023-06" db="EMBL/GenBank/DDBJ databases">
        <authorList>
            <consortium name="Lawrence Berkeley National Laboratory"/>
            <person name="Mondo S.J."/>
            <person name="Hensen N."/>
            <person name="Bonometti L."/>
            <person name="Westerberg I."/>
            <person name="Brannstrom I.O."/>
            <person name="Guillou S."/>
            <person name="Cros-Aarteil S."/>
            <person name="Calhoun S."/>
            <person name="Haridas S."/>
            <person name="Kuo A."/>
            <person name="Pangilinan J."/>
            <person name="Riley R."/>
            <person name="Labutti K."/>
            <person name="Andreopoulos B."/>
            <person name="Lipzen A."/>
            <person name="Chen C."/>
            <person name="Yanf M."/>
            <person name="Daum C."/>
            <person name="Ng V."/>
            <person name="Clum A."/>
            <person name="Steindorff A."/>
            <person name="Ohm R."/>
            <person name="Martin F."/>
            <person name="Silar P."/>
            <person name="Natvig D."/>
            <person name="Lalanne C."/>
            <person name="Gautier V."/>
            <person name="Ament-Velasquez S.L."/>
            <person name="Kruys A."/>
            <person name="Hutchinson M.I."/>
            <person name="Powell A.J."/>
            <person name="Barry K."/>
            <person name="Miller A.N."/>
            <person name="Grigoriev I.V."/>
            <person name="Debuchy R."/>
            <person name="Gladieux P."/>
            <person name="Thoren M.H."/>
            <person name="Johannesson H."/>
        </authorList>
    </citation>
    <scope>NUCLEOTIDE SEQUENCE</scope>
    <source>
        <strain evidence="1">CBS 333.67</strain>
    </source>
</reference>
<evidence type="ECO:0000313" key="1">
    <source>
        <dbReference type="EMBL" id="KAK3303355.1"/>
    </source>
</evidence>
<organism evidence="1 2">
    <name type="scientific">Chaetomium strumarium</name>
    <dbReference type="NCBI Taxonomy" id="1170767"/>
    <lineage>
        <taxon>Eukaryota</taxon>
        <taxon>Fungi</taxon>
        <taxon>Dikarya</taxon>
        <taxon>Ascomycota</taxon>
        <taxon>Pezizomycotina</taxon>
        <taxon>Sordariomycetes</taxon>
        <taxon>Sordariomycetidae</taxon>
        <taxon>Sordariales</taxon>
        <taxon>Chaetomiaceae</taxon>
        <taxon>Chaetomium</taxon>
    </lineage>
</organism>
<protein>
    <submittedName>
        <fullName evidence="1">Uncharacterized protein</fullName>
    </submittedName>
</protein>
<gene>
    <name evidence="1" type="ORF">B0T15DRAFT_495917</name>
</gene>
<dbReference type="Proteomes" id="UP001273166">
    <property type="component" value="Unassembled WGS sequence"/>
</dbReference>
<dbReference type="RefSeq" id="XP_062719135.1">
    <property type="nucleotide sequence ID" value="XM_062867132.1"/>
</dbReference>
<keyword evidence="2" id="KW-1185">Reference proteome</keyword>
<accession>A0AAJ0GP53</accession>